<evidence type="ECO:0000313" key="2">
    <source>
        <dbReference type="Proteomes" id="UP000000323"/>
    </source>
</evidence>
<protein>
    <recommendedName>
        <fullName evidence="3">Nitrogen regulatory protein P-II</fullName>
    </recommendedName>
</protein>
<dbReference type="InterPro" id="IPR011322">
    <property type="entry name" value="N-reg_PII-like_a/b"/>
</dbReference>
<evidence type="ECO:0000313" key="1">
    <source>
        <dbReference type="EMBL" id="ACZ41964.1"/>
    </source>
</evidence>
<dbReference type="eggNOG" id="COG3870">
    <property type="taxonomic scope" value="Bacteria"/>
</dbReference>
<dbReference type="KEGG" id="ttr:Tter_1048"/>
<dbReference type="STRING" id="525904.Tter_1048"/>
<dbReference type="EMBL" id="CP001825">
    <property type="protein sequence ID" value="ACZ41964.1"/>
    <property type="molecule type" value="Genomic_DNA"/>
</dbReference>
<dbReference type="HOGENOM" id="CLU_143974_1_0_0"/>
<dbReference type="InterPro" id="IPR015867">
    <property type="entry name" value="N-reg_PII/ATP_PRibTrfase_C"/>
</dbReference>
<dbReference type="InterPro" id="IPR010375">
    <property type="entry name" value="CdAMP_rec"/>
</dbReference>
<proteinExistence type="predicted"/>
<dbReference type="AlphaFoldDB" id="D1CGA8"/>
<dbReference type="Proteomes" id="UP000000323">
    <property type="component" value="Chromosome 1"/>
</dbReference>
<gene>
    <name evidence="1" type="ordered locus">Tter_1048</name>
</gene>
<keyword evidence="2" id="KW-1185">Reference proteome</keyword>
<dbReference type="RefSeq" id="WP_012874999.1">
    <property type="nucleotide sequence ID" value="NC_013525.1"/>
</dbReference>
<sequence>MTANNPKNQKLVITVVQKDDGENVLNALHRDGYASLLISSSGGFLRRGNATILTLCSSEAVDKVIKIIADHASERTEIKEPNLGVQVSEWYVPQSVKIQRGGASIWVLDAELAGYVRAGAFK</sequence>
<dbReference type="PANTHER" id="PTHR38456">
    <property type="entry name" value="CYCLIC DI-AMP RECEPTOR A"/>
    <property type="match status" value="1"/>
</dbReference>
<dbReference type="Gene3D" id="3.30.70.120">
    <property type="match status" value="1"/>
</dbReference>
<dbReference type="SUPFAM" id="SSF54913">
    <property type="entry name" value="GlnB-like"/>
    <property type="match status" value="1"/>
</dbReference>
<name>D1CGA8_THET1</name>
<organism evidence="1 2">
    <name type="scientific">Thermobaculum terrenum (strain ATCC BAA-798 / CCMEE 7001 / YNP1)</name>
    <dbReference type="NCBI Taxonomy" id="525904"/>
    <lineage>
        <taxon>Bacteria</taxon>
        <taxon>Bacillati</taxon>
        <taxon>Chloroflexota</taxon>
        <taxon>Chloroflexia</taxon>
        <taxon>Candidatus Thermobaculales</taxon>
        <taxon>Candidatus Thermobaculaceae</taxon>
        <taxon>Thermobaculum</taxon>
    </lineage>
</organism>
<evidence type="ECO:0008006" key="3">
    <source>
        <dbReference type="Google" id="ProtNLM"/>
    </source>
</evidence>
<reference evidence="2" key="1">
    <citation type="journal article" date="2010" name="Stand. Genomic Sci.">
        <title>Complete genome sequence of 'Thermobaculum terrenum' type strain (YNP1).</title>
        <authorList>
            <person name="Kiss H."/>
            <person name="Cleland D."/>
            <person name="Lapidus A."/>
            <person name="Lucas S."/>
            <person name="Glavina Del Rio T."/>
            <person name="Nolan M."/>
            <person name="Tice H."/>
            <person name="Han C."/>
            <person name="Goodwin L."/>
            <person name="Pitluck S."/>
            <person name="Liolios K."/>
            <person name="Ivanova N."/>
            <person name="Mavromatis K."/>
            <person name="Ovchinnikova G."/>
            <person name="Pati A."/>
            <person name="Chen A."/>
            <person name="Palaniappan K."/>
            <person name="Land M."/>
            <person name="Hauser L."/>
            <person name="Chang Y."/>
            <person name="Jeffries C."/>
            <person name="Lu M."/>
            <person name="Brettin T."/>
            <person name="Detter J."/>
            <person name="Goker M."/>
            <person name="Tindall B."/>
            <person name="Beck B."/>
            <person name="McDermott T."/>
            <person name="Woyke T."/>
            <person name="Bristow J."/>
            <person name="Eisen J."/>
            <person name="Markowitz V."/>
            <person name="Hugenholtz P."/>
            <person name="Kyrpides N."/>
            <person name="Klenk H."/>
            <person name="Cheng J."/>
        </authorList>
    </citation>
    <scope>NUCLEOTIDE SEQUENCE [LARGE SCALE GENOMIC DNA]</scope>
    <source>
        <strain evidence="2">ATCC BAA-798 / YNP1</strain>
    </source>
</reference>
<accession>D1CGA8</accession>
<dbReference type="PANTHER" id="PTHR38456:SF1">
    <property type="entry name" value="CYCLIC DI-AMP RECEPTOR A"/>
    <property type="match status" value="1"/>
</dbReference>
<dbReference type="Pfam" id="PF06153">
    <property type="entry name" value="CdAMP_rec"/>
    <property type="match status" value="1"/>
</dbReference>